<keyword evidence="4" id="KW-0804">Transcription</keyword>
<gene>
    <name evidence="8" type="ORF">M6B38_364405</name>
</gene>
<keyword evidence="3" id="KW-0238">DNA-binding</keyword>
<reference evidence="8" key="2">
    <citation type="submission" date="2023-04" db="EMBL/GenBank/DDBJ databases">
        <authorList>
            <person name="Bruccoleri R.E."/>
            <person name="Oakeley E.J."/>
            <person name="Faust A.-M."/>
            <person name="Dessus-Babus S."/>
            <person name="Altorfer M."/>
            <person name="Burckhardt D."/>
            <person name="Oertli M."/>
            <person name="Naumann U."/>
            <person name="Petersen F."/>
            <person name="Wong J."/>
        </authorList>
    </citation>
    <scope>NUCLEOTIDE SEQUENCE</scope>
    <source>
        <strain evidence="8">GSM-AAB239-AS_SAM_17_03QT</strain>
        <tissue evidence="8">Leaf</tissue>
    </source>
</reference>
<dbReference type="SUPFAM" id="SSF46689">
    <property type="entry name" value="Homeodomain-like"/>
    <property type="match status" value="1"/>
</dbReference>
<organism evidence="8 9">
    <name type="scientific">Iris pallida</name>
    <name type="common">Sweet iris</name>
    <dbReference type="NCBI Taxonomy" id="29817"/>
    <lineage>
        <taxon>Eukaryota</taxon>
        <taxon>Viridiplantae</taxon>
        <taxon>Streptophyta</taxon>
        <taxon>Embryophyta</taxon>
        <taxon>Tracheophyta</taxon>
        <taxon>Spermatophyta</taxon>
        <taxon>Magnoliopsida</taxon>
        <taxon>Liliopsida</taxon>
        <taxon>Asparagales</taxon>
        <taxon>Iridaceae</taxon>
        <taxon>Iridoideae</taxon>
        <taxon>Irideae</taxon>
        <taxon>Iris</taxon>
    </lineage>
</organism>
<dbReference type="PANTHER" id="PTHR31442">
    <property type="entry name" value="HOMEODOMAIN-LIKE SUPERFAMILY PROTEIN-RELATED"/>
    <property type="match status" value="1"/>
</dbReference>
<comment type="caution">
    <text evidence="8">The sequence shown here is derived from an EMBL/GenBank/DDBJ whole genome shotgun (WGS) entry which is preliminary data.</text>
</comment>
<proteinExistence type="predicted"/>
<dbReference type="AlphaFoldDB" id="A0AAX6GI72"/>
<reference evidence="8" key="1">
    <citation type="journal article" date="2023" name="GigaByte">
        <title>Genome assembly of the bearded iris, Iris pallida Lam.</title>
        <authorList>
            <person name="Bruccoleri R.E."/>
            <person name="Oakeley E.J."/>
            <person name="Faust A.M.E."/>
            <person name="Altorfer M."/>
            <person name="Dessus-Babus S."/>
            <person name="Burckhardt D."/>
            <person name="Oertli M."/>
            <person name="Naumann U."/>
            <person name="Petersen F."/>
            <person name="Wong J."/>
        </authorList>
    </citation>
    <scope>NUCLEOTIDE SEQUENCE</scope>
    <source>
        <strain evidence="8">GSM-AAB239-AS_SAM_17_03QT</strain>
    </source>
</reference>
<dbReference type="NCBIfam" id="TIGR01557">
    <property type="entry name" value="myb_SHAQKYF"/>
    <property type="match status" value="1"/>
</dbReference>
<keyword evidence="2" id="KW-0805">Transcription regulation</keyword>
<feature type="domain" description="HTH myb-type" evidence="7">
    <location>
        <begin position="92"/>
        <end position="151"/>
    </location>
</feature>
<dbReference type="EMBL" id="JANAVB010019798">
    <property type="protein sequence ID" value="KAJ6827977.1"/>
    <property type="molecule type" value="Genomic_DNA"/>
</dbReference>
<dbReference type="InterPro" id="IPR017930">
    <property type="entry name" value="Myb_dom"/>
</dbReference>
<protein>
    <submittedName>
        <fullName evidence="8">Transcription factor PCL1</fullName>
    </submittedName>
</protein>
<dbReference type="GO" id="GO:0005634">
    <property type="term" value="C:nucleus"/>
    <property type="evidence" value="ECO:0007669"/>
    <property type="project" value="UniProtKB-SubCell"/>
</dbReference>
<evidence type="ECO:0000256" key="6">
    <source>
        <dbReference type="SAM" id="MobiDB-lite"/>
    </source>
</evidence>
<dbReference type="InterPro" id="IPR006447">
    <property type="entry name" value="Myb_dom_plants"/>
</dbReference>
<dbReference type="InterPro" id="IPR044841">
    <property type="entry name" value="LUX/BOA-like"/>
</dbReference>
<evidence type="ECO:0000313" key="9">
    <source>
        <dbReference type="Proteomes" id="UP001140949"/>
    </source>
</evidence>
<keyword evidence="5" id="KW-0539">Nucleus</keyword>
<dbReference type="GO" id="GO:0003677">
    <property type="term" value="F:DNA binding"/>
    <property type="evidence" value="ECO:0007669"/>
    <property type="project" value="UniProtKB-KW"/>
</dbReference>
<dbReference type="PANTHER" id="PTHR31442:SF21">
    <property type="entry name" value="TRANSCRIPTION FACTOR BOA-RELATED"/>
    <property type="match status" value="1"/>
</dbReference>
<sequence>MERAHHHQQQISYRDRVLEWEMGLPSAEDLTPLTQTLIPPELASAFSISTEPLYRSPIELRRSLRLSSSSSSSSDEEEEEMRDQEQVPENSARKRARLVWTAQLHRRFVEVVGRLGIKDAVPKTIVQLMNVEGLTRENIASHLQKYRLYVKRQGGDGSPSSPADPLFEYSPTPQQQHRQMVPVPVSGMGQYGYGHGTGGSSYQGNWGYRYHGNDFQAGGNRFG</sequence>
<dbReference type="PROSITE" id="PS51294">
    <property type="entry name" value="HTH_MYB"/>
    <property type="match status" value="1"/>
</dbReference>
<comment type="subcellular location">
    <subcellularLocation>
        <location evidence="1">Nucleus</location>
    </subcellularLocation>
</comment>
<evidence type="ECO:0000256" key="5">
    <source>
        <dbReference type="ARBA" id="ARBA00023242"/>
    </source>
</evidence>
<keyword evidence="9" id="KW-1185">Reference proteome</keyword>
<dbReference type="Gene3D" id="1.10.10.60">
    <property type="entry name" value="Homeodomain-like"/>
    <property type="match status" value="1"/>
</dbReference>
<accession>A0AAX6GI72</accession>
<feature type="region of interest" description="Disordered" evidence="6">
    <location>
        <begin position="152"/>
        <end position="174"/>
    </location>
</feature>
<dbReference type="Proteomes" id="UP001140949">
    <property type="component" value="Unassembled WGS sequence"/>
</dbReference>
<dbReference type="GO" id="GO:0003700">
    <property type="term" value="F:DNA-binding transcription factor activity"/>
    <property type="evidence" value="ECO:0007669"/>
    <property type="project" value="InterPro"/>
</dbReference>
<evidence type="ECO:0000259" key="7">
    <source>
        <dbReference type="PROSITE" id="PS51294"/>
    </source>
</evidence>
<feature type="region of interest" description="Disordered" evidence="6">
    <location>
        <begin position="65"/>
        <end position="93"/>
    </location>
</feature>
<dbReference type="InterPro" id="IPR009057">
    <property type="entry name" value="Homeodomain-like_sf"/>
</dbReference>
<evidence type="ECO:0000256" key="1">
    <source>
        <dbReference type="ARBA" id="ARBA00004123"/>
    </source>
</evidence>
<evidence type="ECO:0000256" key="4">
    <source>
        <dbReference type="ARBA" id="ARBA00023163"/>
    </source>
</evidence>
<evidence type="ECO:0000313" key="8">
    <source>
        <dbReference type="EMBL" id="KAJ6827977.1"/>
    </source>
</evidence>
<dbReference type="FunFam" id="1.10.10.60:FF:000007">
    <property type="entry name" value="Two-component response regulator"/>
    <property type="match status" value="1"/>
</dbReference>
<dbReference type="Pfam" id="PF00249">
    <property type="entry name" value="Myb_DNA-binding"/>
    <property type="match status" value="1"/>
</dbReference>
<name>A0AAX6GI72_IRIPA</name>
<evidence type="ECO:0000256" key="2">
    <source>
        <dbReference type="ARBA" id="ARBA00023015"/>
    </source>
</evidence>
<evidence type="ECO:0000256" key="3">
    <source>
        <dbReference type="ARBA" id="ARBA00023125"/>
    </source>
</evidence>
<dbReference type="InterPro" id="IPR001005">
    <property type="entry name" value="SANT/Myb"/>
</dbReference>